<name>A0ABV7TPN0_9RHOB</name>
<dbReference type="EMBL" id="JBHRXI010000048">
    <property type="protein sequence ID" value="MFC3616193.1"/>
    <property type="molecule type" value="Genomic_DNA"/>
</dbReference>
<dbReference type="Proteomes" id="UP001595629">
    <property type="component" value="Unassembled WGS sequence"/>
</dbReference>
<protein>
    <submittedName>
        <fullName evidence="2">Antifreeze protein</fullName>
    </submittedName>
</protein>
<dbReference type="RefSeq" id="WP_386737498.1">
    <property type="nucleotide sequence ID" value="NZ_JBHRXI010000048.1"/>
</dbReference>
<reference evidence="3" key="1">
    <citation type="journal article" date="2019" name="Int. J. Syst. Evol. Microbiol.">
        <title>The Global Catalogue of Microorganisms (GCM) 10K type strain sequencing project: providing services to taxonomists for standard genome sequencing and annotation.</title>
        <authorList>
            <consortium name="The Broad Institute Genomics Platform"/>
            <consortium name="The Broad Institute Genome Sequencing Center for Infectious Disease"/>
            <person name="Wu L."/>
            <person name="Ma J."/>
        </authorList>
    </citation>
    <scope>NUCLEOTIDE SEQUENCE [LARGE SCALE GENOMIC DNA]</scope>
    <source>
        <strain evidence="3">KCTC 42911</strain>
    </source>
</reference>
<organism evidence="2 3">
    <name type="scientific">Lutimaribacter marinistellae</name>
    <dbReference type="NCBI Taxonomy" id="1820329"/>
    <lineage>
        <taxon>Bacteria</taxon>
        <taxon>Pseudomonadati</taxon>
        <taxon>Pseudomonadota</taxon>
        <taxon>Alphaproteobacteria</taxon>
        <taxon>Rhodobacterales</taxon>
        <taxon>Roseobacteraceae</taxon>
        <taxon>Lutimaribacter</taxon>
    </lineage>
</organism>
<keyword evidence="3" id="KW-1185">Reference proteome</keyword>
<keyword evidence="1" id="KW-0812">Transmembrane</keyword>
<evidence type="ECO:0000256" key="1">
    <source>
        <dbReference type="SAM" id="Phobius"/>
    </source>
</evidence>
<keyword evidence="1" id="KW-1133">Transmembrane helix</keyword>
<sequence>MKPTAFPDPVALFRAQLFVGLMAMEASAVIWMRVLGMGGLWAVPKSENSRMVAEKQLAFTLAGQKALTAMAHGKPADAVLMAAARPLRRKTRANRKRLTGLGPRRIG</sequence>
<proteinExistence type="predicted"/>
<accession>A0ABV7TPN0</accession>
<comment type="caution">
    <text evidence="2">The sequence shown here is derived from an EMBL/GenBank/DDBJ whole genome shotgun (WGS) entry which is preliminary data.</text>
</comment>
<gene>
    <name evidence="2" type="ORF">ACFORG_20830</name>
</gene>
<feature type="transmembrane region" description="Helical" evidence="1">
    <location>
        <begin position="17"/>
        <end position="43"/>
    </location>
</feature>
<evidence type="ECO:0000313" key="2">
    <source>
        <dbReference type="EMBL" id="MFC3616193.1"/>
    </source>
</evidence>
<evidence type="ECO:0000313" key="3">
    <source>
        <dbReference type="Proteomes" id="UP001595629"/>
    </source>
</evidence>
<keyword evidence="1" id="KW-0472">Membrane</keyword>